<name>A0A0C2M2Y8_THEKT</name>
<gene>
    <name evidence="6" type="ORF">RF11_12855</name>
</gene>
<organism evidence="6 7">
    <name type="scientific">Thelohanellus kitauei</name>
    <name type="common">Myxosporean</name>
    <dbReference type="NCBI Taxonomy" id="669202"/>
    <lineage>
        <taxon>Eukaryota</taxon>
        <taxon>Metazoa</taxon>
        <taxon>Cnidaria</taxon>
        <taxon>Myxozoa</taxon>
        <taxon>Myxosporea</taxon>
        <taxon>Bivalvulida</taxon>
        <taxon>Platysporina</taxon>
        <taxon>Myxobolidae</taxon>
        <taxon>Thelohanellus</taxon>
    </lineage>
</organism>
<evidence type="ECO:0000256" key="3">
    <source>
        <dbReference type="ARBA" id="ARBA00023180"/>
    </source>
</evidence>
<dbReference type="Proteomes" id="UP000031668">
    <property type="component" value="Unassembled WGS sequence"/>
</dbReference>
<dbReference type="InterPro" id="IPR002469">
    <property type="entry name" value="Peptidase_S9B_N"/>
</dbReference>
<reference evidence="6 7" key="1">
    <citation type="journal article" date="2014" name="Genome Biol. Evol.">
        <title>The genome of the myxosporean Thelohanellus kitauei shows adaptations to nutrient acquisition within its fish host.</title>
        <authorList>
            <person name="Yang Y."/>
            <person name="Xiong J."/>
            <person name="Zhou Z."/>
            <person name="Huo F."/>
            <person name="Miao W."/>
            <person name="Ran C."/>
            <person name="Liu Y."/>
            <person name="Zhang J."/>
            <person name="Feng J."/>
            <person name="Wang M."/>
            <person name="Wang M."/>
            <person name="Wang L."/>
            <person name="Yao B."/>
        </authorList>
    </citation>
    <scope>NUCLEOTIDE SEQUENCE [LARGE SCALE GENOMIC DNA]</scope>
    <source>
        <strain evidence="6">Wuqing</strain>
    </source>
</reference>
<feature type="domain" description="Dipeptidylpeptidase IV N-terminal" evidence="5">
    <location>
        <begin position="82"/>
        <end position="463"/>
    </location>
</feature>
<proteinExistence type="predicted"/>
<evidence type="ECO:0000313" key="6">
    <source>
        <dbReference type="EMBL" id="KII61440.1"/>
    </source>
</evidence>
<dbReference type="PANTHER" id="PTHR11731">
    <property type="entry name" value="PROTEASE FAMILY S9B,C DIPEPTIDYL-PEPTIDASE IV-RELATED"/>
    <property type="match status" value="1"/>
</dbReference>
<dbReference type="GO" id="GO:0005886">
    <property type="term" value="C:plasma membrane"/>
    <property type="evidence" value="ECO:0007669"/>
    <property type="project" value="TreeGrafter"/>
</dbReference>
<keyword evidence="4" id="KW-0732">Signal</keyword>
<dbReference type="AlphaFoldDB" id="A0A0C2M2Y8"/>
<dbReference type="PANTHER" id="PTHR11731:SF200">
    <property type="entry name" value="DIPEPTIDYL PEPTIDASE 10, ISOFORM B"/>
    <property type="match status" value="1"/>
</dbReference>
<dbReference type="SUPFAM" id="SSF82171">
    <property type="entry name" value="DPP6 N-terminal domain-like"/>
    <property type="match status" value="1"/>
</dbReference>
<feature type="chain" id="PRO_5012587937" evidence="4">
    <location>
        <begin position="16"/>
        <end position="536"/>
    </location>
</feature>
<evidence type="ECO:0000256" key="1">
    <source>
        <dbReference type="ARBA" id="ARBA00022438"/>
    </source>
</evidence>
<dbReference type="GO" id="GO:0004177">
    <property type="term" value="F:aminopeptidase activity"/>
    <property type="evidence" value="ECO:0007669"/>
    <property type="project" value="UniProtKB-KW"/>
</dbReference>
<sequence length="536" mass="62962">MFIVFLFQIVQSFDAEKLLTNEKFKQITRVTWLRGNSESEEDDSYLTFSEKTEIQIKLPPFYNLSTIIPTLDDCFYSKSSLSPSLRLLAIPCEFSSIFRVSYTAKFAFYDLFTQKYIEIKMPKGQSYRFQHFKWIGRHESFIFIKDNNIFYANSFDKYPEQLTFDGEPNRIFNGVPDWVYEEEIYMQRDTVLADPNGEKIIFIKIDDSEIKGTLVPEFDKSQPYDQVFQTVEYPKVGVKINIQAGQKIPRVNLMLLYLKAKRKSVKRQAIELLPPHRFRGSGKILSFFSFVISDEIVACWMNRLQDEIYMMKYKLKSVGSKMILREEIIFKASVQSWIEDKTFGDVHYSAKFDHLFFLWPFEQVDGDKYMHIMALDWSNPTEFLGITSGKWEVYNIICLNENYIYYISNEQGVGTRHLYALNLESNVQKCLTCDFPKDECDVVDVKTNNNCNKAHIICQAQDVSFSFIRIFEKDDKFGYKDIDLNDKTVPTPENPTLFKNRLFTLRYENGSPVDVYEQIPILNQSDDVKTDFLINM</sequence>
<dbReference type="InterPro" id="IPR050278">
    <property type="entry name" value="Serine_Prot_S9B/DPPIV"/>
</dbReference>
<evidence type="ECO:0000256" key="2">
    <source>
        <dbReference type="ARBA" id="ARBA00022825"/>
    </source>
</evidence>
<keyword evidence="3" id="KW-0325">Glycoprotein</keyword>
<keyword evidence="1" id="KW-0645">Protease</keyword>
<keyword evidence="7" id="KW-1185">Reference proteome</keyword>
<dbReference type="OrthoDB" id="16520at2759"/>
<dbReference type="GO" id="GO:0006508">
    <property type="term" value="P:proteolysis"/>
    <property type="evidence" value="ECO:0007669"/>
    <property type="project" value="InterPro"/>
</dbReference>
<dbReference type="Pfam" id="PF00930">
    <property type="entry name" value="DPPIV_N"/>
    <property type="match status" value="1"/>
</dbReference>
<dbReference type="GO" id="GO:0008236">
    <property type="term" value="F:serine-type peptidase activity"/>
    <property type="evidence" value="ECO:0007669"/>
    <property type="project" value="UniProtKB-KW"/>
</dbReference>
<dbReference type="GO" id="GO:0008239">
    <property type="term" value="F:dipeptidyl-peptidase activity"/>
    <property type="evidence" value="ECO:0007669"/>
    <property type="project" value="TreeGrafter"/>
</dbReference>
<dbReference type="EMBL" id="JWZT01005339">
    <property type="protein sequence ID" value="KII61440.1"/>
    <property type="molecule type" value="Genomic_DNA"/>
</dbReference>
<keyword evidence="1" id="KW-0378">Hydrolase</keyword>
<feature type="signal peptide" evidence="4">
    <location>
        <begin position="1"/>
        <end position="15"/>
    </location>
</feature>
<protein>
    <submittedName>
        <fullName evidence="6">Inactive dipeptidyl peptidase 10</fullName>
    </submittedName>
</protein>
<evidence type="ECO:0000256" key="4">
    <source>
        <dbReference type="SAM" id="SignalP"/>
    </source>
</evidence>
<keyword evidence="2" id="KW-0720">Serine protease</keyword>
<evidence type="ECO:0000313" key="7">
    <source>
        <dbReference type="Proteomes" id="UP000031668"/>
    </source>
</evidence>
<evidence type="ECO:0000259" key="5">
    <source>
        <dbReference type="Pfam" id="PF00930"/>
    </source>
</evidence>
<accession>A0A0C2M2Y8</accession>
<comment type="caution">
    <text evidence="6">The sequence shown here is derived from an EMBL/GenBank/DDBJ whole genome shotgun (WGS) entry which is preliminary data.</text>
</comment>
<dbReference type="Gene3D" id="2.140.10.30">
    <property type="entry name" value="Dipeptidylpeptidase IV, N-terminal domain"/>
    <property type="match status" value="1"/>
</dbReference>
<keyword evidence="1" id="KW-0031">Aminopeptidase</keyword>